<keyword evidence="4" id="KW-0496">Mitochondrion</keyword>
<proteinExistence type="predicted"/>
<evidence type="ECO:0000313" key="5">
    <source>
        <dbReference type="Proteomes" id="UP000290189"/>
    </source>
</evidence>
<feature type="signal peptide" evidence="2">
    <location>
        <begin position="1"/>
        <end position="19"/>
    </location>
</feature>
<keyword evidence="2" id="KW-0732">Signal</keyword>
<dbReference type="EMBL" id="OVEO01000018">
    <property type="protein sequence ID" value="SPR01700.1"/>
    <property type="molecule type" value="Genomic_DNA"/>
</dbReference>
<dbReference type="Gene3D" id="1.25.40.10">
    <property type="entry name" value="Tetratricopeptide repeat domain"/>
    <property type="match status" value="1"/>
</dbReference>
<dbReference type="InterPro" id="IPR049625">
    <property type="entry name" value="Glyco_transf_61_cat"/>
</dbReference>
<protein>
    <recommendedName>
        <fullName evidence="3">Glycosyltransferase 61 catalytic domain-containing protein</fullName>
    </recommendedName>
</protein>
<sequence length="718" mass="79633">MWRVGLLLRLLLLVAGAGGARLAPMSAGDLRRVDQLIDDAARVFARGNIDAGVDAFLRVIDRYPDVVEGYVSAGALLERIGERGRARQIYKDGFRRAPGTRVSRSTSDGVIADRLCTLLAEDKRRRRRSDPRNERRRQLHLDLRVARQRHVSADDVRAALSALQDDDPDDALMRKACRQAAALQPGNPRPHLNLGLVYLLLDRYEAAVEPLERARHLLIGADDDDNDDVRALLNDAYDFQAQVHSQRAATAEDALRYRRLQAQNWPMSTNRHLLAVALEHAGLDDEAAEAYRAAQAERVVEVNAHLPPHRRRALARSASETTANVKTVTWPASWRGPRPGDRTRVLPVDPLNGWPTEFVEKRVVVADLGTSKVTGVSGVISNAAAVVFPSPMTNPGEYWEDPPDEAPSPRAVHRGTVVSALPAFADNWLDWVSNGLPRVLLARSFYPRATLLLPDNDFGYDIAAELNLNDDQVIYYKHNQTVHEFDRLLRMDWVGDGAEQGEDLLRPPAMALRRVRRALLKKVAANAGGDKERLPPAANVVYTSRPGSGLLVRSVINEDALIAAIRGVVGDKCLYVSPFKPPHHRNESVYERARQFANADLVIGPHGDALANILFARPRPSLLYFPVEKPHGLDHGLANLVAAVNGSVYVASEMTAFVRGEYQATLPTIRNVVETLERIVRDRNWTRGNTCRLRDPRRTPDDVAPATGRPEGDAHDDL</sequence>
<dbReference type="AlphaFoldDB" id="A0A3P3YPG5"/>
<gene>
    <name evidence="4" type="ORF">PLBR_LOCUS8915</name>
</gene>
<feature type="chain" id="PRO_5018173024" description="Glycosyltransferase 61 catalytic domain-containing protein" evidence="2">
    <location>
        <begin position="20"/>
        <end position="718"/>
    </location>
</feature>
<dbReference type="Pfam" id="PF04577">
    <property type="entry name" value="Glyco_transf_61"/>
    <property type="match status" value="1"/>
</dbReference>
<feature type="region of interest" description="Disordered" evidence="1">
    <location>
        <begin position="689"/>
        <end position="718"/>
    </location>
</feature>
<evidence type="ECO:0000256" key="1">
    <source>
        <dbReference type="SAM" id="MobiDB-lite"/>
    </source>
</evidence>
<feature type="compositionally biased region" description="Basic and acidic residues" evidence="1">
    <location>
        <begin position="692"/>
        <end position="701"/>
    </location>
</feature>
<accession>A0A3P3YPG5</accession>
<reference evidence="4 5" key="1">
    <citation type="submission" date="2018-03" db="EMBL/GenBank/DDBJ databases">
        <authorList>
            <person name="Fogelqvist J."/>
        </authorList>
    </citation>
    <scope>NUCLEOTIDE SEQUENCE [LARGE SCALE GENOMIC DNA]</scope>
</reference>
<geneLocation type="mitochondrion" evidence="4"/>
<dbReference type="SUPFAM" id="SSF48452">
    <property type="entry name" value="TPR-like"/>
    <property type="match status" value="2"/>
</dbReference>
<evidence type="ECO:0000259" key="3">
    <source>
        <dbReference type="Pfam" id="PF04577"/>
    </source>
</evidence>
<dbReference type="InterPro" id="IPR011990">
    <property type="entry name" value="TPR-like_helical_dom_sf"/>
</dbReference>
<evidence type="ECO:0000256" key="2">
    <source>
        <dbReference type="SAM" id="SignalP"/>
    </source>
</evidence>
<dbReference type="Proteomes" id="UP000290189">
    <property type="component" value="Unassembled WGS sequence"/>
</dbReference>
<feature type="domain" description="Glycosyltransferase 61 catalytic" evidence="3">
    <location>
        <begin position="530"/>
        <end position="619"/>
    </location>
</feature>
<organism evidence="4 5">
    <name type="scientific">Plasmodiophora brassicae</name>
    <name type="common">Clubroot disease agent</name>
    <dbReference type="NCBI Taxonomy" id="37360"/>
    <lineage>
        <taxon>Eukaryota</taxon>
        <taxon>Sar</taxon>
        <taxon>Rhizaria</taxon>
        <taxon>Endomyxa</taxon>
        <taxon>Phytomyxea</taxon>
        <taxon>Plasmodiophorida</taxon>
        <taxon>Plasmodiophoridae</taxon>
        <taxon>Plasmodiophora</taxon>
    </lineage>
</organism>
<dbReference type="GO" id="GO:0016757">
    <property type="term" value="F:glycosyltransferase activity"/>
    <property type="evidence" value="ECO:0007669"/>
    <property type="project" value="InterPro"/>
</dbReference>
<name>A0A3P3YPG5_PLABS</name>
<evidence type="ECO:0000313" key="4">
    <source>
        <dbReference type="EMBL" id="SPR01700.1"/>
    </source>
</evidence>